<accession>E3FYA0</accession>
<dbReference type="HOGENOM" id="CLU_2669317_0_0_7"/>
<dbReference type="KEGG" id="sur:STAUR_2033"/>
<proteinExistence type="predicted"/>
<dbReference type="EMBL" id="CP002271">
    <property type="protein sequence ID" value="ADO69837.1"/>
    <property type="molecule type" value="Genomic_DNA"/>
</dbReference>
<evidence type="ECO:0000313" key="2">
    <source>
        <dbReference type="Proteomes" id="UP000001351"/>
    </source>
</evidence>
<sequence>MPPGNPGQGVSRFDAVLDGLHERCRNLPPRGLPPLPLLQVPPPLAGRQARGAESGFAIRAAARGGPLAPVRAPRG</sequence>
<evidence type="ECO:0000313" key="1">
    <source>
        <dbReference type="EMBL" id="ADO69837.1"/>
    </source>
</evidence>
<dbReference type="Proteomes" id="UP000001351">
    <property type="component" value="Chromosome"/>
</dbReference>
<dbReference type="STRING" id="378806.STAUR_2033"/>
<organism evidence="1 2">
    <name type="scientific">Stigmatella aurantiaca (strain DW4/3-1)</name>
    <dbReference type="NCBI Taxonomy" id="378806"/>
    <lineage>
        <taxon>Bacteria</taxon>
        <taxon>Pseudomonadati</taxon>
        <taxon>Myxococcota</taxon>
        <taxon>Myxococcia</taxon>
        <taxon>Myxococcales</taxon>
        <taxon>Cystobacterineae</taxon>
        <taxon>Archangiaceae</taxon>
        <taxon>Stigmatella</taxon>
    </lineage>
</organism>
<dbReference type="AlphaFoldDB" id="E3FYA0"/>
<protein>
    <submittedName>
        <fullName evidence="1">Uncharacterized protein</fullName>
    </submittedName>
</protein>
<reference evidence="1 2" key="1">
    <citation type="journal article" date="2011" name="Mol. Biol. Evol.">
        <title>Comparative genomic analysis of fruiting body formation in Myxococcales.</title>
        <authorList>
            <person name="Huntley S."/>
            <person name="Hamann N."/>
            <person name="Wegener-Feldbrugge S."/>
            <person name="Treuner-Lange A."/>
            <person name="Kube M."/>
            <person name="Reinhardt R."/>
            <person name="Klages S."/>
            <person name="Muller R."/>
            <person name="Ronning C.M."/>
            <person name="Nierman W.C."/>
            <person name="Sogaard-Andersen L."/>
        </authorList>
    </citation>
    <scope>NUCLEOTIDE SEQUENCE [LARGE SCALE GENOMIC DNA]</scope>
    <source>
        <strain evidence="1 2">DW4/3-1</strain>
    </source>
</reference>
<name>E3FYA0_STIAD</name>
<keyword evidence="2" id="KW-1185">Reference proteome</keyword>
<gene>
    <name evidence="1" type="ordered locus">STAUR_2033</name>
</gene>